<dbReference type="PANTHER" id="PTHR31672">
    <property type="entry name" value="BNACNNG10540D PROTEIN"/>
    <property type="match status" value="1"/>
</dbReference>
<accession>A0AAD4RY89</accession>
<dbReference type="CDD" id="cd22157">
    <property type="entry name" value="F-box_AtFBW1-like"/>
    <property type="match status" value="1"/>
</dbReference>
<dbReference type="Pfam" id="PF00646">
    <property type="entry name" value="F-box"/>
    <property type="match status" value="1"/>
</dbReference>
<dbReference type="PROSITE" id="PS50181">
    <property type="entry name" value="FBOX"/>
    <property type="match status" value="1"/>
</dbReference>
<comment type="caution">
    <text evidence="2">The sequence shown here is derived from an EMBL/GenBank/DDBJ whole genome shotgun (WGS) entry which is preliminary data.</text>
</comment>
<dbReference type="EMBL" id="JAJJMB010017174">
    <property type="protein sequence ID" value="KAI3841275.1"/>
    <property type="molecule type" value="Genomic_DNA"/>
</dbReference>
<dbReference type="InterPro" id="IPR036047">
    <property type="entry name" value="F-box-like_dom_sf"/>
</dbReference>
<dbReference type="InterPro" id="IPR001810">
    <property type="entry name" value="F-box_dom"/>
</dbReference>
<dbReference type="InterPro" id="IPR050796">
    <property type="entry name" value="SCF_F-box_component"/>
</dbReference>
<name>A0AAD4RY89_9MAGN</name>
<dbReference type="AlphaFoldDB" id="A0AAD4RY89"/>
<dbReference type="SMART" id="SM00256">
    <property type="entry name" value="FBOX"/>
    <property type="match status" value="1"/>
</dbReference>
<dbReference type="Proteomes" id="UP001202328">
    <property type="component" value="Unassembled WGS sequence"/>
</dbReference>
<protein>
    <recommendedName>
        <fullName evidence="1">F-box domain-containing protein</fullName>
    </recommendedName>
</protein>
<feature type="domain" description="F-box" evidence="1">
    <location>
        <begin position="27"/>
        <end position="74"/>
    </location>
</feature>
<evidence type="ECO:0000313" key="3">
    <source>
        <dbReference type="Proteomes" id="UP001202328"/>
    </source>
</evidence>
<dbReference type="PANTHER" id="PTHR31672:SF13">
    <property type="entry name" value="F-BOX PROTEIN CPR30-LIKE"/>
    <property type="match status" value="1"/>
</dbReference>
<dbReference type="SUPFAM" id="SSF81383">
    <property type="entry name" value="F-box domain"/>
    <property type="match status" value="1"/>
</dbReference>
<organism evidence="2 3">
    <name type="scientific">Papaver atlanticum</name>
    <dbReference type="NCBI Taxonomy" id="357466"/>
    <lineage>
        <taxon>Eukaryota</taxon>
        <taxon>Viridiplantae</taxon>
        <taxon>Streptophyta</taxon>
        <taxon>Embryophyta</taxon>
        <taxon>Tracheophyta</taxon>
        <taxon>Spermatophyta</taxon>
        <taxon>Magnoliopsida</taxon>
        <taxon>Ranunculales</taxon>
        <taxon>Papaveraceae</taxon>
        <taxon>Papaveroideae</taxon>
        <taxon>Papaver</taxon>
    </lineage>
</organism>
<evidence type="ECO:0000259" key="1">
    <source>
        <dbReference type="PROSITE" id="PS50181"/>
    </source>
</evidence>
<dbReference type="InterPro" id="IPR013187">
    <property type="entry name" value="F-box-assoc_dom_typ3"/>
</dbReference>
<evidence type="ECO:0000313" key="2">
    <source>
        <dbReference type="EMBL" id="KAI3841275.1"/>
    </source>
</evidence>
<sequence>MAALLPPDDPAASLTLQYPTRDEMYCSGAVSLIPNSLMEEIFLRTTAKSFLSLKCVCKSWYHIIKDPNFVRKRFHDSQSMGCTVLSSTITTTTTDGYLDKKFYLGSFQEGWKIENGGGGNGEWETNFWSLPFSKDICKELCMAACNGLICIYGNYCKTTMDMWNHTEGVLSEIPKRHVEKYSMVYICNPTTQEIVDLPRPSKEFEKGSCGFAFDAKRNQYKVVHLFYDSQHEAWTFEIFTLGTMSWKMMADEAKEEEPNISWYKLHGAKPSNPVYVNGFLCWLIKFYSGTCDACVLCFNVEDKFRPKLIKMPEDINGDKFVEAIQAQQSVTFLVKLNGNLCYVEDKRSLQLLNIWMLKEERCLDEKENVWIKKYCIKLDFDLNFCRSIIPVRIQNKDILFVSSNTGELFSYETESKKCVTIFKPEALFTEPLEEPSQIVTYMESLISVRDIIAMKRE</sequence>
<gene>
    <name evidence="2" type="ORF">MKW98_007756</name>
</gene>
<dbReference type="Pfam" id="PF08268">
    <property type="entry name" value="FBA_3"/>
    <property type="match status" value="1"/>
</dbReference>
<reference evidence="2" key="1">
    <citation type="submission" date="2022-04" db="EMBL/GenBank/DDBJ databases">
        <title>A functionally conserved STORR gene fusion in Papaver species that diverged 16.8 million years ago.</title>
        <authorList>
            <person name="Catania T."/>
        </authorList>
    </citation>
    <scope>NUCLEOTIDE SEQUENCE</scope>
    <source>
        <strain evidence="2">S-188037</strain>
    </source>
</reference>
<dbReference type="NCBIfam" id="TIGR01640">
    <property type="entry name" value="F_box_assoc_1"/>
    <property type="match status" value="1"/>
</dbReference>
<dbReference type="Gene3D" id="1.20.1280.50">
    <property type="match status" value="1"/>
</dbReference>
<keyword evidence="3" id="KW-1185">Reference proteome</keyword>
<dbReference type="InterPro" id="IPR017451">
    <property type="entry name" value="F-box-assoc_interact_dom"/>
</dbReference>
<proteinExistence type="predicted"/>